<comment type="similarity">
    <text evidence="1">Belongs to the CPA3 antiporters (TC 2.A.63) subunit G family.</text>
</comment>
<dbReference type="EMBL" id="MLYO01000015">
    <property type="protein sequence ID" value="OIK06412.1"/>
    <property type="molecule type" value="Genomic_DNA"/>
</dbReference>
<dbReference type="InterPro" id="IPR005133">
    <property type="entry name" value="PhaG_MnhG_YufB"/>
</dbReference>
<dbReference type="GO" id="GO:0015385">
    <property type="term" value="F:sodium:proton antiporter activity"/>
    <property type="evidence" value="ECO:0007669"/>
    <property type="project" value="TreeGrafter"/>
</dbReference>
<evidence type="ECO:0008006" key="5">
    <source>
        <dbReference type="Google" id="ProtNLM"/>
    </source>
</evidence>
<gene>
    <name evidence="3" type="ORF">BIV23_08525</name>
</gene>
<comment type="caution">
    <text evidence="3">The sequence shown here is derived from an EMBL/GenBank/DDBJ whole genome shotgun (WGS) entry which is preliminary data.</text>
</comment>
<name>A0A1S2QJU7_9ACTN</name>
<feature type="transmembrane region" description="Helical" evidence="2">
    <location>
        <begin position="43"/>
        <end position="61"/>
    </location>
</feature>
<feature type="transmembrane region" description="Helical" evidence="2">
    <location>
        <begin position="68"/>
        <end position="90"/>
    </location>
</feature>
<protein>
    <recommendedName>
        <fullName evidence="5">Sodium:proton antiporter</fullName>
    </recommendedName>
</protein>
<keyword evidence="4" id="KW-1185">Reference proteome</keyword>
<evidence type="ECO:0000256" key="1">
    <source>
        <dbReference type="ARBA" id="ARBA00008404"/>
    </source>
</evidence>
<dbReference type="PANTHER" id="PTHR34703">
    <property type="entry name" value="ANTIPORTER SUBUNIT MNHG2-RELATED"/>
    <property type="match status" value="1"/>
</dbReference>
<dbReference type="AlphaFoldDB" id="A0A1S2QJU7"/>
<organism evidence="3 4">
    <name type="scientific">Streptomyces monashensis</name>
    <dbReference type="NCBI Taxonomy" id="1678012"/>
    <lineage>
        <taxon>Bacteria</taxon>
        <taxon>Bacillati</taxon>
        <taxon>Actinomycetota</taxon>
        <taxon>Actinomycetes</taxon>
        <taxon>Kitasatosporales</taxon>
        <taxon>Streptomycetaceae</taxon>
        <taxon>Streptomyces</taxon>
    </lineage>
</organism>
<keyword evidence="2" id="KW-0472">Membrane</keyword>
<proteinExistence type="inferred from homology"/>
<accession>A0A1S2QJU7</accession>
<sequence length="107" mass="10876">MGTRDMAARHVCALVLLIAGTGALVLSAVGLVALPRPYQRLHALTPASTVGTPLVALALAVENGPGRAAVKLVVVAVVVAVGGTVTTMAIGRATAQHEHLLRRDSPE</sequence>
<keyword evidence="2" id="KW-0812">Transmembrane</keyword>
<reference evidence="3 4" key="1">
    <citation type="submission" date="2016-10" db="EMBL/GenBank/DDBJ databases">
        <title>Genome sequence of Streptomyces sp. MUSC 1.</title>
        <authorList>
            <person name="Lee L.-H."/>
            <person name="Ser H.-L."/>
            <person name="Law J.W.-F."/>
        </authorList>
    </citation>
    <scope>NUCLEOTIDE SEQUENCE [LARGE SCALE GENOMIC DNA]</scope>
    <source>
        <strain evidence="3 4">MUSC 1</strain>
    </source>
</reference>
<evidence type="ECO:0000256" key="2">
    <source>
        <dbReference type="SAM" id="Phobius"/>
    </source>
</evidence>
<dbReference type="Pfam" id="PF03334">
    <property type="entry name" value="PhaG_MnhG_YufB"/>
    <property type="match status" value="1"/>
</dbReference>
<dbReference type="PANTHER" id="PTHR34703:SF1">
    <property type="entry name" value="ANTIPORTER SUBUNIT MNHG2-RELATED"/>
    <property type="match status" value="1"/>
</dbReference>
<dbReference type="Proteomes" id="UP000179642">
    <property type="component" value="Unassembled WGS sequence"/>
</dbReference>
<evidence type="ECO:0000313" key="4">
    <source>
        <dbReference type="Proteomes" id="UP000179642"/>
    </source>
</evidence>
<dbReference type="OrthoDB" id="3700460at2"/>
<evidence type="ECO:0000313" key="3">
    <source>
        <dbReference type="EMBL" id="OIK06412.1"/>
    </source>
</evidence>
<keyword evidence="2" id="KW-1133">Transmembrane helix</keyword>